<accession>I7CKG9</accession>
<keyword evidence="2" id="KW-1185">Reference proteome</keyword>
<sequence>MFSALKVLACVALGGNAIGWGAYGVQRVVAPPQQAYKVGQKYCSRKKGNEGHCAFIGPVSEFNGQGAYFQEGAYTNTQLLKEADWFNPEYKAQDANGPKAALDAVFGQYPGLREFMKDWRDKHEKCEFTKLERVGGGNEHRMACQDVLK</sequence>
<dbReference type="KEGG" id="mhl:MHLP_04070"/>
<organism evidence="1 2">
    <name type="scientific">Mycoplasma haematolamae (strain Purdue)</name>
    <dbReference type="NCBI Taxonomy" id="1212765"/>
    <lineage>
        <taxon>Bacteria</taxon>
        <taxon>Bacillati</taxon>
        <taxon>Mycoplasmatota</taxon>
        <taxon>Mollicutes</taxon>
        <taxon>Mycoplasmataceae</taxon>
        <taxon>Mycoplasma</taxon>
    </lineage>
</organism>
<proteinExistence type="predicted"/>
<dbReference type="Proteomes" id="UP000006502">
    <property type="component" value="Chromosome"/>
</dbReference>
<evidence type="ECO:0000313" key="2">
    <source>
        <dbReference type="Proteomes" id="UP000006502"/>
    </source>
</evidence>
<name>I7CKG9_MYCHA</name>
<evidence type="ECO:0000313" key="1">
    <source>
        <dbReference type="EMBL" id="AFO52394.1"/>
    </source>
</evidence>
<dbReference type="AlphaFoldDB" id="I7CKG9"/>
<dbReference type="STRING" id="1212765.MHLP_04070"/>
<dbReference type="EMBL" id="CP003731">
    <property type="protein sequence ID" value="AFO52394.1"/>
    <property type="molecule type" value="Genomic_DNA"/>
</dbReference>
<protein>
    <submittedName>
        <fullName evidence="1">Uncharacterized protein</fullName>
    </submittedName>
</protein>
<reference evidence="1 2" key="1">
    <citation type="journal article" date="2012" name="J. Bacteriol.">
        <title>Genome Sequence of "Candidatus Mycoplasma haemolamae" Strain Purdue, a Red Blood Cell Pathogen of Alpacas (Vicugna pacos) and Llamas (Lama glama).</title>
        <authorList>
            <person name="Guimaraes A.M."/>
            <person name="Toth B."/>
            <person name="Santos A.P."/>
            <person name="do Nascimento N.C."/>
            <person name="Kritchevsky J.E."/>
            <person name="Messick J.B."/>
        </authorList>
    </citation>
    <scope>NUCLEOTIDE SEQUENCE [LARGE SCALE GENOMIC DNA]</scope>
    <source>
        <strain evidence="1 2">Purdue</strain>
    </source>
</reference>
<reference evidence="2" key="2">
    <citation type="submission" date="2012-07" db="EMBL/GenBank/DDBJ databases">
        <title>Complete genome sequence of 'Candidatus Mycoplasma haemolamae'.</title>
        <authorList>
            <person name="Guimaraes A.M.S."/>
            <person name="Toth B."/>
            <person name="Santos A.P."/>
            <person name="Nascimento N.C."/>
            <person name="Sojka J.E."/>
            <person name="Messick J.B."/>
        </authorList>
    </citation>
    <scope>NUCLEOTIDE SEQUENCE [LARGE SCALE GENOMIC DNA]</scope>
    <source>
        <strain evidence="2">Purdue</strain>
    </source>
</reference>
<gene>
    <name evidence="1" type="ordered locus">MHLP_04070</name>
</gene>
<dbReference type="HOGENOM" id="CLU_147348_1_0_14"/>
<dbReference type="PATRIC" id="fig|1212765.3.peg.923"/>